<proteinExistence type="predicted"/>
<organism evidence="2">
    <name type="scientific">bioreactor metagenome</name>
    <dbReference type="NCBI Taxonomy" id="1076179"/>
    <lineage>
        <taxon>unclassified sequences</taxon>
        <taxon>metagenomes</taxon>
        <taxon>ecological metagenomes</taxon>
    </lineage>
</organism>
<dbReference type="GO" id="GO:0008312">
    <property type="term" value="F:7S RNA binding"/>
    <property type="evidence" value="ECO:0007669"/>
    <property type="project" value="InterPro"/>
</dbReference>
<dbReference type="AlphaFoldDB" id="A0A645I6Q9"/>
<feature type="domain" description="Signal recognition particle SRP54 subunit M-domain" evidence="1">
    <location>
        <begin position="1"/>
        <end position="45"/>
    </location>
</feature>
<evidence type="ECO:0000313" key="2">
    <source>
        <dbReference type="EMBL" id="MPN46991.1"/>
    </source>
</evidence>
<dbReference type="InterPro" id="IPR004125">
    <property type="entry name" value="Signal_recog_particle_SRP54_M"/>
</dbReference>
<dbReference type="GO" id="GO:0006614">
    <property type="term" value="P:SRP-dependent cotranslational protein targeting to membrane"/>
    <property type="evidence" value="ECO:0007669"/>
    <property type="project" value="InterPro"/>
</dbReference>
<dbReference type="GO" id="GO:0048500">
    <property type="term" value="C:signal recognition particle"/>
    <property type="evidence" value="ECO:0007669"/>
    <property type="project" value="InterPro"/>
</dbReference>
<dbReference type="Pfam" id="PF02978">
    <property type="entry name" value="SRP_SPB"/>
    <property type="match status" value="1"/>
</dbReference>
<name>A0A645I6Q9_9ZZZZ</name>
<protein>
    <submittedName>
        <fullName evidence="2">Signal recognition particle 54 kDa protein</fullName>
    </submittedName>
</protein>
<dbReference type="Gene3D" id="1.10.260.30">
    <property type="entry name" value="Signal recognition particle, SRP54 subunit, M-domain"/>
    <property type="match status" value="1"/>
</dbReference>
<comment type="caution">
    <text evidence="2">The sequence shown here is derived from an EMBL/GenBank/DDBJ whole genome shotgun (WGS) entry which is preliminary data.</text>
</comment>
<dbReference type="EMBL" id="VSSQ01108119">
    <property type="protein sequence ID" value="MPN46991.1"/>
    <property type="molecule type" value="Genomic_DNA"/>
</dbReference>
<evidence type="ECO:0000259" key="1">
    <source>
        <dbReference type="Pfam" id="PF02978"/>
    </source>
</evidence>
<dbReference type="SUPFAM" id="SSF47446">
    <property type="entry name" value="Signal peptide-binding domain"/>
    <property type="match status" value="1"/>
</dbReference>
<sequence length="67" mass="7730">MTQKERETPKIINGSRRQRIARGSGTTIQDVNRLLKQFEDLQKIMKSVALGKKSKILQNLQKMGVKY</sequence>
<dbReference type="InterPro" id="IPR036891">
    <property type="entry name" value="Signal_recog_part_SRP54_M_sf"/>
</dbReference>
<gene>
    <name evidence="2" type="primary">srp54_4</name>
    <name evidence="2" type="ORF">SDC9_194591</name>
</gene>
<reference evidence="2" key="1">
    <citation type="submission" date="2019-08" db="EMBL/GenBank/DDBJ databases">
        <authorList>
            <person name="Kucharzyk K."/>
            <person name="Murdoch R.W."/>
            <person name="Higgins S."/>
            <person name="Loffler F."/>
        </authorList>
    </citation>
    <scope>NUCLEOTIDE SEQUENCE</scope>
</reference>
<accession>A0A645I6Q9</accession>